<sequence>MVFSIYAADNEFATSTGANVEVEPGKSAFDDPPNAVTGLVITTQAGDADPRLFEIGDTYDLVWDQGSITNAAVVRSDAAGPDGIIVFRGTNGLGQNAEVIWTPGFDLDNWYFSNFVDGQPPQFFNTDQDPAYTHEYICFERSTRIHTPQGLIPAGRLQTGDWVCTWSGRKQQIKWIGSKTVEGAGAAAPIRFDVDTIGNFRPVKLSPQHRVLISSPQAELMFGARDVLVPAIALLDGNRIRQVARRQVSYVHILLDRHDILIAEGAPCESLLPGWRTRDILTAQDREEIRVALNDESREPCRLILKRQEAVAIAASRFTPYREAALI</sequence>
<dbReference type="STRING" id="441103.TRN7648_01691"/>
<dbReference type="InterPro" id="IPR036844">
    <property type="entry name" value="Hint_dom_sf"/>
</dbReference>
<dbReference type="EMBL" id="CYSE01000003">
    <property type="protein sequence ID" value="CUH77921.1"/>
    <property type="molecule type" value="Genomic_DNA"/>
</dbReference>
<evidence type="ECO:0000313" key="3">
    <source>
        <dbReference type="Proteomes" id="UP000054935"/>
    </source>
</evidence>
<dbReference type="Pfam" id="PF13403">
    <property type="entry name" value="Hint_2"/>
    <property type="match status" value="1"/>
</dbReference>
<organism evidence="2 3">
    <name type="scientific">Tropicibacter naphthalenivorans</name>
    <dbReference type="NCBI Taxonomy" id="441103"/>
    <lineage>
        <taxon>Bacteria</taxon>
        <taxon>Pseudomonadati</taxon>
        <taxon>Pseudomonadota</taxon>
        <taxon>Alphaproteobacteria</taxon>
        <taxon>Rhodobacterales</taxon>
        <taxon>Roseobacteraceae</taxon>
        <taxon>Tropicibacter</taxon>
    </lineage>
</organism>
<keyword evidence="3" id="KW-1185">Reference proteome</keyword>
<evidence type="ECO:0000313" key="2">
    <source>
        <dbReference type="EMBL" id="CUH77921.1"/>
    </source>
</evidence>
<dbReference type="SUPFAM" id="SSF51294">
    <property type="entry name" value="Hedgehog/intein (Hint) domain"/>
    <property type="match status" value="1"/>
</dbReference>
<evidence type="ECO:0000259" key="1">
    <source>
        <dbReference type="Pfam" id="PF13403"/>
    </source>
</evidence>
<dbReference type="RefSeq" id="WP_058247217.1">
    <property type="nucleotide sequence ID" value="NZ_CYSE01000003.1"/>
</dbReference>
<accession>A0A0N7LZK5</accession>
<protein>
    <recommendedName>
        <fullName evidence="1">Hedgehog/Intein (Hint) domain-containing protein</fullName>
    </recommendedName>
</protein>
<dbReference type="AlphaFoldDB" id="A0A0N7LZK5"/>
<dbReference type="Gene3D" id="2.170.16.10">
    <property type="entry name" value="Hedgehog/Intein (Hint) domain"/>
    <property type="match status" value="1"/>
</dbReference>
<proteinExistence type="predicted"/>
<dbReference type="InterPro" id="IPR028992">
    <property type="entry name" value="Hedgehog/Intein_dom"/>
</dbReference>
<gene>
    <name evidence="2" type="ORF">TRN7648_01691</name>
</gene>
<dbReference type="Proteomes" id="UP000054935">
    <property type="component" value="Unassembled WGS sequence"/>
</dbReference>
<reference evidence="2 3" key="1">
    <citation type="submission" date="2015-09" db="EMBL/GenBank/DDBJ databases">
        <authorList>
            <consortium name="Swine Surveillance"/>
        </authorList>
    </citation>
    <scope>NUCLEOTIDE SEQUENCE [LARGE SCALE GENOMIC DNA]</scope>
    <source>
        <strain evidence="2 3">CECT 7648</strain>
    </source>
</reference>
<name>A0A0N7LZK5_9RHOB</name>
<feature type="domain" description="Hedgehog/Intein (Hint)" evidence="1">
    <location>
        <begin position="137"/>
        <end position="274"/>
    </location>
</feature>